<gene>
    <name evidence="9" type="ORF">H7965_29635</name>
</gene>
<dbReference type="SMART" id="SM00091">
    <property type="entry name" value="PAS"/>
    <property type="match status" value="2"/>
</dbReference>
<dbReference type="Pfam" id="PF02743">
    <property type="entry name" value="dCache_1"/>
    <property type="match status" value="1"/>
</dbReference>
<accession>A0A9X0UGT2</accession>
<proteinExistence type="predicted"/>
<dbReference type="InterPro" id="IPR001610">
    <property type="entry name" value="PAC"/>
</dbReference>
<dbReference type="PANTHER" id="PTHR44757">
    <property type="entry name" value="DIGUANYLATE CYCLASE DGCP"/>
    <property type="match status" value="1"/>
</dbReference>
<evidence type="ECO:0000256" key="3">
    <source>
        <dbReference type="ARBA" id="ARBA00022692"/>
    </source>
</evidence>
<dbReference type="PANTHER" id="PTHR44757:SF2">
    <property type="entry name" value="BIOFILM ARCHITECTURE MAINTENANCE PROTEIN MBAA"/>
    <property type="match status" value="1"/>
</dbReference>
<dbReference type="RefSeq" id="WP_186774062.1">
    <property type="nucleotide sequence ID" value="NZ_JACOMF010000188.1"/>
</dbReference>
<name>A0A9X0UGT2_9PROT</name>
<dbReference type="InterPro" id="IPR052155">
    <property type="entry name" value="Biofilm_reg_signaling"/>
</dbReference>
<keyword evidence="4 6" id="KW-1133">Transmembrane helix</keyword>
<feature type="domain" description="PAS" evidence="7">
    <location>
        <begin position="327"/>
        <end position="397"/>
    </location>
</feature>
<evidence type="ECO:0000256" key="5">
    <source>
        <dbReference type="ARBA" id="ARBA00023136"/>
    </source>
</evidence>
<keyword evidence="2" id="KW-1003">Cell membrane</keyword>
<dbReference type="CDD" id="cd00130">
    <property type="entry name" value="PAS"/>
    <property type="match status" value="2"/>
</dbReference>
<dbReference type="NCBIfam" id="TIGR00229">
    <property type="entry name" value="sensory_box"/>
    <property type="match status" value="2"/>
</dbReference>
<evidence type="ECO:0000256" key="1">
    <source>
        <dbReference type="ARBA" id="ARBA00004651"/>
    </source>
</evidence>
<feature type="domain" description="PAS" evidence="7">
    <location>
        <begin position="453"/>
        <end position="524"/>
    </location>
</feature>
<dbReference type="SUPFAM" id="SSF55785">
    <property type="entry name" value="PYP-like sensor domain (PAS domain)"/>
    <property type="match status" value="2"/>
</dbReference>
<dbReference type="Pfam" id="PF08448">
    <property type="entry name" value="PAS_4"/>
    <property type="match status" value="2"/>
</dbReference>
<keyword evidence="5 6" id="KW-0472">Membrane</keyword>
<protein>
    <submittedName>
        <fullName evidence="9">PAS domain-containing protein</fullName>
    </submittedName>
</protein>
<feature type="domain" description="PAC" evidence="8">
    <location>
        <begin position="400"/>
        <end position="452"/>
    </location>
</feature>
<evidence type="ECO:0000256" key="2">
    <source>
        <dbReference type="ARBA" id="ARBA00022475"/>
    </source>
</evidence>
<feature type="transmembrane region" description="Helical" evidence="6">
    <location>
        <begin position="279"/>
        <end position="299"/>
    </location>
</feature>
<evidence type="ECO:0000259" key="7">
    <source>
        <dbReference type="PROSITE" id="PS50112"/>
    </source>
</evidence>
<evidence type="ECO:0000313" key="10">
    <source>
        <dbReference type="Proteomes" id="UP000600101"/>
    </source>
</evidence>
<evidence type="ECO:0000259" key="8">
    <source>
        <dbReference type="PROSITE" id="PS50113"/>
    </source>
</evidence>
<evidence type="ECO:0000256" key="6">
    <source>
        <dbReference type="SAM" id="Phobius"/>
    </source>
</evidence>
<dbReference type="InterPro" id="IPR000014">
    <property type="entry name" value="PAS"/>
</dbReference>
<dbReference type="SMART" id="SM00086">
    <property type="entry name" value="PAC"/>
    <property type="match status" value="2"/>
</dbReference>
<dbReference type="CDD" id="cd12914">
    <property type="entry name" value="PDC1_DGC_like"/>
    <property type="match status" value="1"/>
</dbReference>
<dbReference type="AlphaFoldDB" id="A0A9X0UGT2"/>
<evidence type="ECO:0000313" key="9">
    <source>
        <dbReference type="EMBL" id="MBC4019361.1"/>
    </source>
</evidence>
<reference evidence="9" key="1">
    <citation type="submission" date="2020-08" db="EMBL/GenBank/DDBJ databases">
        <authorList>
            <person name="Hu Y."/>
            <person name="Nguyen S.V."/>
            <person name="Li F."/>
            <person name="Fanning S."/>
        </authorList>
    </citation>
    <scope>NUCLEOTIDE SEQUENCE</scope>
    <source>
        <strain evidence="9">SYSU D8009</strain>
    </source>
</reference>
<comment type="caution">
    <text evidence="9">The sequence shown here is derived from an EMBL/GenBank/DDBJ whole genome shotgun (WGS) entry which is preliminary data.</text>
</comment>
<dbReference type="Gene3D" id="3.30.450.20">
    <property type="entry name" value="PAS domain"/>
    <property type="match status" value="4"/>
</dbReference>
<dbReference type="PROSITE" id="PS50113">
    <property type="entry name" value="PAC"/>
    <property type="match status" value="1"/>
</dbReference>
<dbReference type="CDD" id="cd12915">
    <property type="entry name" value="PDC2_DGC_like"/>
    <property type="match status" value="1"/>
</dbReference>
<dbReference type="InterPro" id="IPR000700">
    <property type="entry name" value="PAS-assoc_C"/>
</dbReference>
<keyword evidence="3 6" id="KW-0812">Transmembrane</keyword>
<dbReference type="GO" id="GO:0005886">
    <property type="term" value="C:plasma membrane"/>
    <property type="evidence" value="ECO:0007669"/>
    <property type="project" value="UniProtKB-SubCell"/>
</dbReference>
<dbReference type="Proteomes" id="UP000600101">
    <property type="component" value="Unassembled WGS sequence"/>
</dbReference>
<evidence type="ECO:0000256" key="4">
    <source>
        <dbReference type="ARBA" id="ARBA00022989"/>
    </source>
</evidence>
<comment type="subcellular location">
    <subcellularLocation>
        <location evidence="1">Cell membrane</location>
        <topology evidence="1">Multi-pass membrane protein</topology>
    </subcellularLocation>
</comment>
<dbReference type="InterPro" id="IPR035965">
    <property type="entry name" value="PAS-like_dom_sf"/>
</dbReference>
<dbReference type="EMBL" id="JACOMF010000188">
    <property type="protein sequence ID" value="MBC4019361.1"/>
    <property type="molecule type" value="Genomic_DNA"/>
</dbReference>
<organism evidence="9 10">
    <name type="scientific">Siccirubricoccus deserti</name>
    <dbReference type="NCBI Taxonomy" id="2013562"/>
    <lineage>
        <taxon>Bacteria</taxon>
        <taxon>Pseudomonadati</taxon>
        <taxon>Pseudomonadota</taxon>
        <taxon>Alphaproteobacteria</taxon>
        <taxon>Acetobacterales</taxon>
        <taxon>Roseomonadaceae</taxon>
        <taxon>Siccirubricoccus</taxon>
    </lineage>
</organism>
<sequence>MALSAVVALGTWPLLSDLRARAIAAESGKLESLALVLSDLVDRTLQSTELVQTSLLEDMESLGIISVEDYRRQMTTEDVHRQLRTRIAALPQLDAITLIDADGTLLNFSRYWPIPPVNVSDRDYFKALKANPTLQRFISEPVPNRGTGTWTIYIARRFSAPDGGFLGLVLGAIELRYFENFFRSVALGDDSSISLFRRDGILLARHPNSAPAIGRSYAHSGVFRRIQAGADREVVRQVSQIDGRDRLIATRDLAHYPAVVNVTNTVDAALRDWKDQAKYLGAAAALLILAIAGGVLLAVRQARGRELLQAANAARAEAEAELRLLQERKTLAAVVDASPVAIMTLDMDCRFQLWNQASEQIFGYCAEEMIGRPYTALVPEEDRPAAEAKLRRVLAGETLSGMPMRRQCKNGTIIDISFSAASLRDPDGVIHGCVVLLENITDRLRTEAELRRTRAFLDQVVENIPTSVFVKEAPEQRFVLMNRTAGEMLGLRHEEVTGKTDHDFFPREQAEFFVACDQKVLESNQPLVVEEEPIDTPHHGQRLLRTAKVPVAGENGQPHFLLCVSEDITERRRAEEG</sequence>
<dbReference type="PROSITE" id="PS50112">
    <property type="entry name" value="PAS"/>
    <property type="match status" value="2"/>
</dbReference>
<dbReference type="InterPro" id="IPR033479">
    <property type="entry name" value="dCache_1"/>
</dbReference>
<keyword evidence="10" id="KW-1185">Reference proteome</keyword>
<dbReference type="InterPro" id="IPR013656">
    <property type="entry name" value="PAS_4"/>
</dbReference>